<keyword evidence="4" id="KW-0964">Secreted</keyword>
<dbReference type="PROSITE" id="PS52035">
    <property type="entry name" value="PEPTIDASE_M14"/>
    <property type="match status" value="1"/>
</dbReference>
<evidence type="ECO:0000256" key="11">
    <source>
        <dbReference type="ARBA" id="ARBA00023049"/>
    </source>
</evidence>
<evidence type="ECO:0000256" key="8">
    <source>
        <dbReference type="ARBA" id="ARBA00022729"/>
    </source>
</evidence>
<keyword evidence="8" id="KW-0732">Signal</keyword>
<proteinExistence type="inferred from homology"/>
<dbReference type="Gene3D" id="3.40.630.10">
    <property type="entry name" value="Zn peptidases"/>
    <property type="match status" value="1"/>
</dbReference>
<evidence type="ECO:0000256" key="5">
    <source>
        <dbReference type="ARBA" id="ARBA00022645"/>
    </source>
</evidence>
<comment type="similarity">
    <text evidence="3 16">Belongs to the peptidase M14 family.</text>
</comment>
<keyword evidence="5 18" id="KW-0121">Carboxypeptidase</keyword>
<dbReference type="EMBL" id="KN881629">
    <property type="protein sequence ID" value="KIY52857.1"/>
    <property type="molecule type" value="Genomic_DNA"/>
</dbReference>
<comment type="subcellular location">
    <subcellularLocation>
        <location evidence="2">Secreted</location>
    </subcellularLocation>
</comment>
<evidence type="ECO:0000256" key="9">
    <source>
        <dbReference type="ARBA" id="ARBA00022801"/>
    </source>
</evidence>
<dbReference type="PANTHER" id="PTHR11705:SF147">
    <property type="entry name" value="INACTIVE METALLOCARBOXYPEPTIDASE ECM14"/>
    <property type="match status" value="1"/>
</dbReference>
<evidence type="ECO:0000256" key="16">
    <source>
        <dbReference type="PROSITE-ProRule" id="PRU01379"/>
    </source>
</evidence>
<reference evidence="18 19" key="1">
    <citation type="journal article" date="2015" name="Fungal Genet. Biol.">
        <title>Evolution of novel wood decay mechanisms in Agaricales revealed by the genome sequences of Fistulina hepatica and Cylindrobasidium torrendii.</title>
        <authorList>
            <person name="Floudas D."/>
            <person name="Held B.W."/>
            <person name="Riley R."/>
            <person name="Nagy L.G."/>
            <person name="Koehler G."/>
            <person name="Ransdell A.S."/>
            <person name="Younus H."/>
            <person name="Chow J."/>
            <person name="Chiniquy J."/>
            <person name="Lipzen A."/>
            <person name="Tritt A."/>
            <person name="Sun H."/>
            <person name="Haridas S."/>
            <person name="LaButti K."/>
            <person name="Ohm R.A."/>
            <person name="Kues U."/>
            <person name="Blanchette R.A."/>
            <person name="Grigoriev I.V."/>
            <person name="Minto R.E."/>
            <person name="Hibbett D.S."/>
        </authorList>
    </citation>
    <scope>NUCLEOTIDE SEQUENCE [LARGE SCALE GENOMIC DNA]</scope>
    <source>
        <strain evidence="18 19">ATCC 64428</strain>
    </source>
</reference>
<dbReference type="SMART" id="SM00631">
    <property type="entry name" value="Zn_pept"/>
    <property type="match status" value="1"/>
</dbReference>
<comment type="function">
    <text evidence="13">Inactive carboxypeptidase that may play a role in cell wall organization and biogenesis.</text>
</comment>
<gene>
    <name evidence="18" type="ORF">FISHEDRAFT_34119</name>
</gene>
<dbReference type="GO" id="GO:0006508">
    <property type="term" value="P:proteolysis"/>
    <property type="evidence" value="ECO:0007669"/>
    <property type="project" value="UniProtKB-KW"/>
</dbReference>
<keyword evidence="19" id="KW-1185">Reference proteome</keyword>
<keyword evidence="7" id="KW-0479">Metal-binding</keyword>
<evidence type="ECO:0000256" key="7">
    <source>
        <dbReference type="ARBA" id="ARBA00022723"/>
    </source>
</evidence>
<evidence type="ECO:0000256" key="13">
    <source>
        <dbReference type="ARBA" id="ARBA00025210"/>
    </source>
</evidence>
<evidence type="ECO:0000256" key="15">
    <source>
        <dbReference type="ARBA" id="ARBA00026213"/>
    </source>
</evidence>
<sequence length="358" mass="40312">NSTFHAAYHTLHEAADFMSQLATAFPDNFRVTNLGLSAEGREILGAVVSNRTDDPDQDRQKLTVVIVGTQHAREWIATSTALYLMEALLVDRSLRSLLNLYDFHIIPIPNPDGYVYTWEHDRFWYKNRQVLGRGIQCVGLDMNRDWGYKWKPEAKGGAQLGVDDKHDELSEHAGFEASLKKTKTVKKSKKTKPPIDPCSHWYPGHRPFESPEVNNLANYAQAIQTEVVSFIDLRSFGQMVSSPYSYSCKRLPKDAEDQLEAALGAAKAIKSVHGAQYTTGTLCETLYRAPGNVLDWMYARQGIKYSYSVHLRDTGTARGLQHYAFLIPPEWILPVGEEISAMISYIASFIAKQRGLPL</sequence>
<evidence type="ECO:0000256" key="4">
    <source>
        <dbReference type="ARBA" id="ARBA00022525"/>
    </source>
</evidence>
<keyword evidence="12" id="KW-1015">Disulfide bond</keyword>
<organism evidence="18 19">
    <name type="scientific">Fistulina hepatica ATCC 64428</name>
    <dbReference type="NCBI Taxonomy" id="1128425"/>
    <lineage>
        <taxon>Eukaryota</taxon>
        <taxon>Fungi</taxon>
        <taxon>Dikarya</taxon>
        <taxon>Basidiomycota</taxon>
        <taxon>Agaricomycotina</taxon>
        <taxon>Agaricomycetes</taxon>
        <taxon>Agaricomycetidae</taxon>
        <taxon>Agaricales</taxon>
        <taxon>Fistulinaceae</taxon>
        <taxon>Fistulina</taxon>
    </lineage>
</organism>
<comment type="cofactor">
    <cofactor evidence="1">
        <name>Zn(2+)</name>
        <dbReference type="ChEBI" id="CHEBI:29105"/>
    </cofactor>
</comment>
<evidence type="ECO:0000256" key="10">
    <source>
        <dbReference type="ARBA" id="ARBA00022833"/>
    </source>
</evidence>
<evidence type="ECO:0000256" key="12">
    <source>
        <dbReference type="ARBA" id="ARBA00023157"/>
    </source>
</evidence>
<keyword evidence="10" id="KW-0862">Zinc</keyword>
<name>A0A0D7AMR7_9AGAR</name>
<keyword evidence="11" id="KW-0482">Metalloprotease</keyword>
<evidence type="ECO:0000313" key="18">
    <source>
        <dbReference type="EMBL" id="KIY52857.1"/>
    </source>
</evidence>
<dbReference type="PRINTS" id="PR00765">
    <property type="entry name" value="CRBOXYPTASEA"/>
</dbReference>
<evidence type="ECO:0000313" key="19">
    <source>
        <dbReference type="Proteomes" id="UP000054144"/>
    </source>
</evidence>
<feature type="non-terminal residue" evidence="18">
    <location>
        <position position="1"/>
    </location>
</feature>
<feature type="domain" description="Peptidase M14" evidence="17">
    <location>
        <begin position="7"/>
        <end position="350"/>
    </location>
</feature>
<dbReference type="SUPFAM" id="SSF53187">
    <property type="entry name" value="Zn-dependent exopeptidases"/>
    <property type="match status" value="1"/>
</dbReference>
<dbReference type="Pfam" id="PF00246">
    <property type="entry name" value="Peptidase_M14"/>
    <property type="match status" value="1"/>
</dbReference>
<evidence type="ECO:0000256" key="1">
    <source>
        <dbReference type="ARBA" id="ARBA00001947"/>
    </source>
</evidence>
<keyword evidence="9" id="KW-0378">Hydrolase</keyword>
<dbReference type="GO" id="GO:0004181">
    <property type="term" value="F:metallocarboxypeptidase activity"/>
    <property type="evidence" value="ECO:0007669"/>
    <property type="project" value="InterPro"/>
</dbReference>
<dbReference type="CDD" id="cd03860">
    <property type="entry name" value="M14_CP_A-B_like"/>
    <property type="match status" value="1"/>
</dbReference>
<keyword evidence="6" id="KW-0645">Protease</keyword>
<accession>A0A0D7AMR7</accession>
<evidence type="ECO:0000256" key="3">
    <source>
        <dbReference type="ARBA" id="ARBA00005988"/>
    </source>
</evidence>
<dbReference type="PANTHER" id="PTHR11705">
    <property type="entry name" value="PROTEASE FAMILY M14 CARBOXYPEPTIDASE A,B"/>
    <property type="match status" value="1"/>
</dbReference>
<evidence type="ECO:0000256" key="14">
    <source>
        <dbReference type="ARBA" id="ARBA00026187"/>
    </source>
</evidence>
<dbReference type="OrthoDB" id="3626597at2759"/>
<comment type="caution">
    <text evidence="16">Lacks conserved residue(s) required for the propagation of feature annotation.</text>
</comment>
<dbReference type="Proteomes" id="UP000054144">
    <property type="component" value="Unassembled WGS sequence"/>
</dbReference>
<dbReference type="GO" id="GO:0005615">
    <property type="term" value="C:extracellular space"/>
    <property type="evidence" value="ECO:0007669"/>
    <property type="project" value="TreeGrafter"/>
</dbReference>
<protein>
    <recommendedName>
        <fullName evidence="14">Inactive metallocarboxypeptidase ECM14</fullName>
    </recommendedName>
    <alternativeName>
        <fullName evidence="15">Inactive metallocarboxypeptidase ecm14</fullName>
    </alternativeName>
</protein>
<evidence type="ECO:0000256" key="2">
    <source>
        <dbReference type="ARBA" id="ARBA00004613"/>
    </source>
</evidence>
<dbReference type="AlphaFoldDB" id="A0A0D7AMR7"/>
<evidence type="ECO:0000256" key="6">
    <source>
        <dbReference type="ARBA" id="ARBA00022670"/>
    </source>
</evidence>
<evidence type="ECO:0000259" key="17">
    <source>
        <dbReference type="PROSITE" id="PS52035"/>
    </source>
</evidence>
<dbReference type="GO" id="GO:0008270">
    <property type="term" value="F:zinc ion binding"/>
    <property type="evidence" value="ECO:0007669"/>
    <property type="project" value="InterPro"/>
</dbReference>
<dbReference type="FunFam" id="3.40.630.10:FF:000084">
    <property type="entry name" value="Carboxypeptidase B2"/>
    <property type="match status" value="2"/>
</dbReference>
<dbReference type="InterPro" id="IPR000834">
    <property type="entry name" value="Peptidase_M14"/>
</dbReference>